<evidence type="ECO:0000256" key="1">
    <source>
        <dbReference type="SAM" id="MobiDB-lite"/>
    </source>
</evidence>
<feature type="region of interest" description="Disordered" evidence="1">
    <location>
        <begin position="1"/>
        <end position="53"/>
    </location>
</feature>
<feature type="compositionally biased region" description="Basic and acidic residues" evidence="1">
    <location>
        <begin position="20"/>
        <end position="35"/>
    </location>
</feature>
<dbReference type="AlphaFoldDB" id="A0AAW3U675"/>
<organism evidence="2 3">
    <name type="scientific">Xanthomonas euvesicatoria</name>
    <dbReference type="NCBI Taxonomy" id="456327"/>
    <lineage>
        <taxon>Bacteria</taxon>
        <taxon>Pseudomonadati</taxon>
        <taxon>Pseudomonadota</taxon>
        <taxon>Gammaproteobacteria</taxon>
        <taxon>Lysobacterales</taxon>
        <taxon>Lysobacteraceae</taxon>
        <taxon>Xanthomonas</taxon>
    </lineage>
</organism>
<evidence type="ECO:0000313" key="2">
    <source>
        <dbReference type="EMBL" id="MBB4724663.1"/>
    </source>
</evidence>
<sequence>MQTRHEGAQSRLPAPYASDQQREECPDQPDMKSGDGDQMAEPGRAQRCPCHIVQPAGISERERPQVRRRGVADTLGDALRHPFAPRIHALRRRDLACGCRHAHIARRSDALRQCLALGIEASGIAQAAWRTQLEPQLPTRTCM</sequence>
<evidence type="ECO:0000313" key="3">
    <source>
        <dbReference type="Proteomes" id="UP000576603"/>
    </source>
</evidence>
<comment type="caution">
    <text evidence="2">The sequence shown here is derived from an EMBL/GenBank/DDBJ whole genome shotgun (WGS) entry which is preliminary data.</text>
</comment>
<protein>
    <submittedName>
        <fullName evidence="2">Uncharacterized protein</fullName>
    </submittedName>
</protein>
<accession>A0AAW3U675</accession>
<proteinExistence type="predicted"/>
<reference evidence="2 3" key="1">
    <citation type="submission" date="2020-08" db="EMBL/GenBank/DDBJ databases">
        <title>Studying the diversity of plant-associated saprophytic bacteria and their role in host health and plant-pathogen interactions.</title>
        <authorList>
            <person name="Potnis N."/>
        </authorList>
    </citation>
    <scope>NUCLEOTIDE SEQUENCE [LARGE SCALE GENOMIC DNA]</scope>
    <source>
        <strain evidence="2 3">CFBP 7922</strain>
    </source>
</reference>
<gene>
    <name evidence="2" type="ORF">FHY32_003032</name>
</gene>
<dbReference type="Proteomes" id="UP000576603">
    <property type="component" value="Unassembled WGS sequence"/>
</dbReference>
<name>A0AAW3U675_XANEU</name>
<dbReference type="EMBL" id="JACHNL010000006">
    <property type="protein sequence ID" value="MBB4724663.1"/>
    <property type="molecule type" value="Genomic_DNA"/>
</dbReference>